<dbReference type="SMART" id="SM00184">
    <property type="entry name" value="RING"/>
    <property type="match status" value="1"/>
</dbReference>
<dbReference type="Pfam" id="PF13639">
    <property type="entry name" value="zf-RING_2"/>
    <property type="match status" value="1"/>
</dbReference>
<dbReference type="PANTHER" id="PTHR22937">
    <property type="entry name" value="E3 UBIQUITIN-PROTEIN LIGASE RNF165"/>
    <property type="match status" value="1"/>
</dbReference>
<keyword evidence="3" id="KW-0808">Transferase</keyword>
<name>A0ABQ7B8H0_BRACR</name>
<dbReference type="EMBL" id="QGKV02001507">
    <property type="protein sequence ID" value="KAF3528558.1"/>
    <property type="molecule type" value="Genomic_DNA"/>
</dbReference>
<dbReference type="Gene3D" id="3.30.40.10">
    <property type="entry name" value="Zinc/RING finger domain, C3HC4 (zinc finger)"/>
    <property type="match status" value="1"/>
</dbReference>
<dbReference type="InterPro" id="IPR045191">
    <property type="entry name" value="MBR1/2-like"/>
</dbReference>
<dbReference type="PROSITE" id="PS50089">
    <property type="entry name" value="ZF_RING_2"/>
    <property type="match status" value="1"/>
</dbReference>
<keyword evidence="4" id="KW-0479">Metal-binding</keyword>
<dbReference type="SUPFAM" id="SSF57850">
    <property type="entry name" value="RING/U-box"/>
    <property type="match status" value="1"/>
</dbReference>
<comment type="catalytic activity">
    <reaction evidence="1">
        <text>S-ubiquitinyl-[E2 ubiquitin-conjugating enzyme]-L-cysteine + [acceptor protein]-L-lysine = [E2 ubiquitin-conjugating enzyme]-L-cysteine + N(6)-ubiquitinyl-[acceptor protein]-L-lysine.</text>
        <dbReference type="EC" id="2.3.2.27"/>
    </reaction>
</comment>
<keyword evidence="6" id="KW-0833">Ubl conjugation pathway</keyword>
<comment type="caution">
    <text evidence="10">The sequence shown here is derived from an EMBL/GenBank/DDBJ whole genome shotgun (WGS) entry which is preliminary data.</text>
</comment>
<evidence type="ECO:0000256" key="1">
    <source>
        <dbReference type="ARBA" id="ARBA00000900"/>
    </source>
</evidence>
<protein>
    <recommendedName>
        <fullName evidence="2">RING-type E3 ubiquitin transferase</fullName>
        <ecNumber evidence="2">2.3.2.27</ecNumber>
    </recommendedName>
</protein>
<organism evidence="10 11">
    <name type="scientific">Brassica cretica</name>
    <name type="common">Mustard</name>
    <dbReference type="NCBI Taxonomy" id="69181"/>
    <lineage>
        <taxon>Eukaryota</taxon>
        <taxon>Viridiplantae</taxon>
        <taxon>Streptophyta</taxon>
        <taxon>Embryophyta</taxon>
        <taxon>Tracheophyta</taxon>
        <taxon>Spermatophyta</taxon>
        <taxon>Magnoliopsida</taxon>
        <taxon>eudicotyledons</taxon>
        <taxon>Gunneridae</taxon>
        <taxon>Pentapetalae</taxon>
        <taxon>rosids</taxon>
        <taxon>malvids</taxon>
        <taxon>Brassicales</taxon>
        <taxon>Brassicaceae</taxon>
        <taxon>Brassiceae</taxon>
        <taxon>Brassica</taxon>
    </lineage>
</organism>
<feature type="domain" description="RING-type" evidence="9">
    <location>
        <begin position="83"/>
        <end position="124"/>
    </location>
</feature>
<reference evidence="10 11" key="1">
    <citation type="journal article" date="2020" name="BMC Genomics">
        <title>Intraspecific diversification of the crop wild relative Brassica cretica Lam. using demographic model selection.</title>
        <authorList>
            <person name="Kioukis A."/>
            <person name="Michalopoulou V.A."/>
            <person name="Briers L."/>
            <person name="Pirintsos S."/>
            <person name="Studholme D.J."/>
            <person name="Pavlidis P."/>
            <person name="Sarris P.F."/>
        </authorList>
    </citation>
    <scope>NUCLEOTIDE SEQUENCE [LARGE SCALE GENOMIC DNA]</scope>
    <source>
        <strain evidence="11">cv. PFS-1207/04</strain>
    </source>
</reference>
<evidence type="ECO:0000256" key="2">
    <source>
        <dbReference type="ARBA" id="ARBA00012483"/>
    </source>
</evidence>
<evidence type="ECO:0000256" key="4">
    <source>
        <dbReference type="ARBA" id="ARBA00022723"/>
    </source>
</evidence>
<evidence type="ECO:0000256" key="6">
    <source>
        <dbReference type="ARBA" id="ARBA00022786"/>
    </source>
</evidence>
<proteinExistence type="predicted"/>
<dbReference type="InterPro" id="IPR001841">
    <property type="entry name" value="Znf_RING"/>
</dbReference>
<keyword evidence="7" id="KW-0862">Zinc</keyword>
<evidence type="ECO:0000313" key="11">
    <source>
        <dbReference type="Proteomes" id="UP000266723"/>
    </source>
</evidence>
<evidence type="ECO:0000256" key="5">
    <source>
        <dbReference type="ARBA" id="ARBA00022771"/>
    </source>
</evidence>
<dbReference type="Proteomes" id="UP000266723">
    <property type="component" value="Unassembled WGS sequence"/>
</dbReference>
<evidence type="ECO:0000256" key="3">
    <source>
        <dbReference type="ARBA" id="ARBA00022679"/>
    </source>
</evidence>
<evidence type="ECO:0000256" key="7">
    <source>
        <dbReference type="ARBA" id="ARBA00022833"/>
    </source>
</evidence>
<evidence type="ECO:0000313" key="10">
    <source>
        <dbReference type="EMBL" id="KAF3528558.1"/>
    </source>
</evidence>
<gene>
    <name evidence="10" type="ORF">DY000_02042450</name>
</gene>
<sequence>MEDMLTYHDIPHPNSTYLIEETRQYVMNEARASINTLANDLQVTVTIKDYNPNGTSRLDVDLIITDLEDTNRPPTTEEENEMCIVCFGNYNQHNYLCTLTCGHSFHFTCIDQWLRRNISCPICRERKSPIFSTQTTISKGLTTTISKEVTKPSRTILKPTSLLIFKEALLKLKLQIQVWILCSSNSWNFKPEMRRP</sequence>
<dbReference type="PANTHER" id="PTHR22937:SF65">
    <property type="entry name" value="E3 UBIQUITIN-PROTEIN LIGASE ARK2C"/>
    <property type="match status" value="1"/>
</dbReference>
<evidence type="ECO:0000259" key="9">
    <source>
        <dbReference type="PROSITE" id="PS50089"/>
    </source>
</evidence>
<keyword evidence="11" id="KW-1185">Reference proteome</keyword>
<keyword evidence="5 8" id="KW-0863">Zinc-finger</keyword>
<evidence type="ECO:0000256" key="8">
    <source>
        <dbReference type="PROSITE-ProRule" id="PRU00175"/>
    </source>
</evidence>
<accession>A0ABQ7B8H0</accession>
<dbReference type="InterPro" id="IPR013083">
    <property type="entry name" value="Znf_RING/FYVE/PHD"/>
</dbReference>
<dbReference type="EC" id="2.3.2.27" evidence="2"/>